<evidence type="ECO:0000313" key="2">
    <source>
        <dbReference type="Proteomes" id="UP000229315"/>
    </source>
</evidence>
<dbReference type="EMBL" id="PFBH01000017">
    <property type="protein sequence ID" value="PIR85033.1"/>
    <property type="molecule type" value="Genomic_DNA"/>
</dbReference>
<evidence type="ECO:0008006" key="3">
    <source>
        <dbReference type="Google" id="ProtNLM"/>
    </source>
</evidence>
<dbReference type="PANTHER" id="PTHR34387:SF2">
    <property type="entry name" value="SLR1258 PROTEIN"/>
    <property type="match status" value="1"/>
</dbReference>
<comment type="caution">
    <text evidence="1">The sequence shown here is derived from an EMBL/GenBank/DDBJ whole genome shotgun (WGS) entry which is preliminary data.</text>
</comment>
<dbReference type="Pfam" id="PF04402">
    <property type="entry name" value="SIMPL"/>
    <property type="match status" value="1"/>
</dbReference>
<dbReference type="Proteomes" id="UP000229315">
    <property type="component" value="Unassembled WGS sequence"/>
</dbReference>
<reference evidence="2" key="1">
    <citation type="submission" date="2017-09" db="EMBL/GenBank/DDBJ databases">
        <title>Depth-based differentiation of microbial function through sediment-hosted aquifers and enrichment of novel symbionts in the deep terrestrial subsurface.</title>
        <authorList>
            <person name="Probst A.J."/>
            <person name="Ladd B."/>
            <person name="Jarett J.K."/>
            <person name="Geller-Mcgrath D.E."/>
            <person name="Sieber C.M.K."/>
            <person name="Emerson J.B."/>
            <person name="Anantharaman K."/>
            <person name="Thomas B.C."/>
            <person name="Malmstrom R."/>
            <person name="Stieglmeier M."/>
            <person name="Klingl A."/>
            <person name="Woyke T."/>
            <person name="Ryan C.M."/>
            <person name="Banfield J.F."/>
        </authorList>
    </citation>
    <scope>NUCLEOTIDE SEQUENCE [LARGE SCALE GENOMIC DNA]</scope>
</reference>
<dbReference type="InterPro" id="IPR052022">
    <property type="entry name" value="26kDa_periplasmic_antigen"/>
</dbReference>
<sequence length="265" mass="28987">MEENKTKLFESPRIEKLASLFLIVAVVLVGAQAVSALGDVFAPRPAMGNMISVEGEGRVTAVPDIATVSFTVSEESQTVAQAQDVATKKTNTALSLLKDDIGIEDEYIKTTSYNVTPRYSYTQCYDRVCPPSEERIIGYTVSQTIQVKIRDIEKVGETLAALGGVGVSNLHGPSFEVDDIERLRKEAREQAIQNAREQAKTLAKSLGVGIVRVTGFWENNDPYYPYYREGLGGDAMVTSQSKTPPSVPTGENEIVVRVSVSYEIR</sequence>
<dbReference type="AlphaFoldDB" id="A0A2H0UF35"/>
<dbReference type="GO" id="GO:0006974">
    <property type="term" value="P:DNA damage response"/>
    <property type="evidence" value="ECO:0007669"/>
    <property type="project" value="TreeGrafter"/>
</dbReference>
<dbReference type="PANTHER" id="PTHR34387">
    <property type="entry name" value="SLR1258 PROTEIN"/>
    <property type="match status" value="1"/>
</dbReference>
<dbReference type="Gene3D" id="3.30.110.170">
    <property type="entry name" value="Protein of unknown function (DUF541), domain 1"/>
    <property type="match status" value="1"/>
</dbReference>
<name>A0A2H0UF35_9BACT</name>
<organism evidence="1 2">
    <name type="scientific">Candidatus Kaiserbacteria bacterium CG10_big_fil_rev_8_21_14_0_10_45_20</name>
    <dbReference type="NCBI Taxonomy" id="1974607"/>
    <lineage>
        <taxon>Bacteria</taxon>
        <taxon>Candidatus Kaiseribacteriota</taxon>
    </lineage>
</organism>
<proteinExistence type="predicted"/>
<gene>
    <name evidence="1" type="ORF">COU15_03010</name>
</gene>
<dbReference type="Gene3D" id="3.30.70.2970">
    <property type="entry name" value="Protein of unknown function (DUF541), domain 2"/>
    <property type="match status" value="1"/>
</dbReference>
<protein>
    <recommendedName>
        <fullName evidence="3">SIMPL domain-containing protein</fullName>
    </recommendedName>
</protein>
<dbReference type="InterPro" id="IPR007497">
    <property type="entry name" value="SIMPL/DUF541"/>
</dbReference>
<accession>A0A2H0UF35</accession>
<evidence type="ECO:0000313" key="1">
    <source>
        <dbReference type="EMBL" id="PIR85033.1"/>
    </source>
</evidence>